<protein>
    <recommendedName>
        <fullName evidence="13">DNA 3'-5' helicase</fullName>
        <ecNumber evidence="13">5.6.2.4</ecNumber>
    </recommendedName>
</protein>
<dbReference type="Pfam" id="PF00580">
    <property type="entry name" value="UvrD-helicase"/>
    <property type="match status" value="1"/>
</dbReference>
<gene>
    <name evidence="18" type="ORF">ACFPYL_08145</name>
</gene>
<dbReference type="InterPro" id="IPR027417">
    <property type="entry name" value="P-loop_NTPase"/>
</dbReference>
<dbReference type="EMBL" id="JBHSRJ010000004">
    <property type="protein sequence ID" value="MFC6043042.1"/>
    <property type="molecule type" value="Genomic_DNA"/>
</dbReference>
<feature type="domain" description="UvrD-like helicase C-terminal" evidence="17">
    <location>
        <begin position="352"/>
        <end position="658"/>
    </location>
</feature>
<dbReference type="InterPro" id="IPR038726">
    <property type="entry name" value="PDDEXK_AddAB-type"/>
</dbReference>
<keyword evidence="8 15" id="KW-0067">ATP-binding</keyword>
<comment type="caution">
    <text evidence="18">The sequence shown here is derived from an EMBL/GenBank/DDBJ whole genome shotgun (WGS) entry which is preliminary data.</text>
</comment>
<evidence type="ECO:0000256" key="4">
    <source>
        <dbReference type="ARBA" id="ARBA00022763"/>
    </source>
</evidence>
<dbReference type="InterPro" id="IPR011335">
    <property type="entry name" value="Restrct_endonuc-II-like"/>
</dbReference>
<comment type="catalytic activity">
    <reaction evidence="14">
        <text>ATP + H2O = ADP + phosphate + H(+)</text>
        <dbReference type="Rhea" id="RHEA:13065"/>
        <dbReference type="ChEBI" id="CHEBI:15377"/>
        <dbReference type="ChEBI" id="CHEBI:15378"/>
        <dbReference type="ChEBI" id="CHEBI:30616"/>
        <dbReference type="ChEBI" id="CHEBI:43474"/>
        <dbReference type="ChEBI" id="CHEBI:456216"/>
        <dbReference type="EC" id="5.6.2.4"/>
    </reaction>
</comment>
<dbReference type="Pfam" id="PF13361">
    <property type="entry name" value="UvrD_C"/>
    <property type="match status" value="2"/>
</dbReference>
<keyword evidence="11" id="KW-0413">Isomerase</keyword>
<dbReference type="InterPro" id="IPR013986">
    <property type="entry name" value="DExx_box_DNA_helicase_dom_sf"/>
</dbReference>
<evidence type="ECO:0000256" key="1">
    <source>
        <dbReference type="ARBA" id="ARBA00009922"/>
    </source>
</evidence>
<evidence type="ECO:0000256" key="3">
    <source>
        <dbReference type="ARBA" id="ARBA00022741"/>
    </source>
</evidence>
<accession>A0ABW1LIT6</accession>
<proteinExistence type="inferred from homology"/>
<dbReference type="SUPFAM" id="SSF52540">
    <property type="entry name" value="P-loop containing nucleoside triphosphate hydrolases"/>
    <property type="match status" value="1"/>
</dbReference>
<evidence type="ECO:0000256" key="2">
    <source>
        <dbReference type="ARBA" id="ARBA00022722"/>
    </source>
</evidence>
<dbReference type="Gene3D" id="1.10.486.10">
    <property type="entry name" value="PCRA, domain 4"/>
    <property type="match status" value="1"/>
</dbReference>
<feature type="domain" description="UvrD-like helicase ATP-binding" evidence="16">
    <location>
        <begin position="19"/>
        <end position="351"/>
    </location>
</feature>
<evidence type="ECO:0000256" key="13">
    <source>
        <dbReference type="ARBA" id="ARBA00034808"/>
    </source>
</evidence>
<keyword evidence="19" id="KW-1185">Reference proteome</keyword>
<dbReference type="PROSITE" id="PS51198">
    <property type="entry name" value="UVRD_HELICASE_ATP_BIND"/>
    <property type="match status" value="1"/>
</dbReference>
<evidence type="ECO:0000259" key="17">
    <source>
        <dbReference type="PROSITE" id="PS51217"/>
    </source>
</evidence>
<evidence type="ECO:0000256" key="8">
    <source>
        <dbReference type="ARBA" id="ARBA00022840"/>
    </source>
</evidence>
<keyword evidence="7" id="KW-0269">Exonuclease</keyword>
<dbReference type="InterPro" id="IPR000212">
    <property type="entry name" value="DNA_helicase_UvrD/REP"/>
</dbReference>
<dbReference type="Gene3D" id="3.90.320.10">
    <property type="match status" value="1"/>
</dbReference>
<keyword evidence="2" id="KW-0540">Nuclease</keyword>
<evidence type="ECO:0000256" key="14">
    <source>
        <dbReference type="ARBA" id="ARBA00048988"/>
    </source>
</evidence>
<sequence length="1057" mass="114363">MIADIATPEDLARVMRTDYAPSDQQWAAISAPLSPAVVIAGAGSGKTTLMAARVVYLVVTGQVRPDEVLGLTFTTKAASELRHRIRAALTTAGALEETDDEGDVLEPTVATYNAYASTLLTDHGLRIGHEPDTRVITDAARYQLGARAVDRFTGEVRHLTDHPATAIQNLLALDSAMSEHLVTPADVRALDADARTGFERALFEEVAGKARTTYREPVEKAISAIDRRGELLGLVEAYRRLKRDLGLMDFSDQIELGARLASEQPDVGALERSRFKVVLLDEYQDTSVAQATMLSRLFGEGHAVTAVGDPNQAIYGWRGASVSNILNFADTFPAVTGEVPTYPLTVNRRSDARILEVANRLAAPLYEKYGQVEPLVAKPGAEVGSVTLGVFETHGDELDHLVTAVQEAHAGSWAAIGVLTRDNAHAEDVFDALTSAGVPVEIVGLSGLLRLPEVAEIVATLHLLHDVTANASLLTLLTGPRWAIGPRDLRLLSRRALEIAGRQGRGGEPASITDHLLEIADGIDPAEIPSLDDALADPGDALYSAEALERFALLSAELRMLRTYVGEPLLDIVRRIIDTSGTDVELASAVSPAAGARRDNLDLFVKAVAEFQAVDGDVTLPALLAYLTAEDDQGNGLDVATPTEADSVKLLTVHRSKGLEWDSVFLVGVCETRFPSNRSRTLWTSSPSILPAPLRGDARDLPQLQGWDKAALDAYRQDTRAHDAEEELRLGYVAFTRAAHHLSVTSYLWSTRATPFGPSAYQATVRDQLEAWGEPTDGWLDKPVKGDPNPYDAVDPSRPWPPTGVGREAALRIEAAGRVRSVDVASVDHGLDMIEAARVAEWDAELDRLLVEARRDRSTDIAVPLPSSLSATALGRLHDDPETFARELARPMPRPPSSAARFGTRFHAWVEARFGQQDLFDYGDLPGRGDAGIDDDADLKDLIATFETGPFATRTPHQVEAPFALVLAGQVVRGRIDAVYADGDRYLLVDWKTNRSASADPLQLAIYRLAWAELHGLAPEQVRAAFYYVRTGQLVEPDDLPGRVELEALLGAPNGPS</sequence>
<evidence type="ECO:0000313" key="18">
    <source>
        <dbReference type="EMBL" id="MFC6043042.1"/>
    </source>
</evidence>
<keyword evidence="6 15" id="KW-0347">Helicase</keyword>
<reference evidence="19" key="1">
    <citation type="journal article" date="2019" name="Int. J. Syst. Evol. Microbiol.">
        <title>The Global Catalogue of Microorganisms (GCM) 10K type strain sequencing project: providing services to taxonomists for standard genome sequencing and annotation.</title>
        <authorList>
            <consortium name="The Broad Institute Genomics Platform"/>
            <consortium name="The Broad Institute Genome Sequencing Center for Infectious Disease"/>
            <person name="Wu L."/>
            <person name="Ma J."/>
        </authorList>
    </citation>
    <scope>NUCLEOTIDE SEQUENCE [LARGE SCALE GENOMIC DNA]</scope>
    <source>
        <strain evidence="19">CCUG 54522</strain>
    </source>
</reference>
<comment type="catalytic activity">
    <reaction evidence="12">
        <text>Couples ATP hydrolysis with the unwinding of duplex DNA by translocating in the 3'-5' direction.</text>
        <dbReference type="EC" id="5.6.2.4"/>
    </reaction>
</comment>
<dbReference type="PROSITE" id="PS51217">
    <property type="entry name" value="UVRD_HELICASE_CTER"/>
    <property type="match status" value="1"/>
</dbReference>
<dbReference type="Proteomes" id="UP001596135">
    <property type="component" value="Unassembled WGS sequence"/>
</dbReference>
<evidence type="ECO:0000256" key="6">
    <source>
        <dbReference type="ARBA" id="ARBA00022806"/>
    </source>
</evidence>
<feature type="binding site" evidence="15">
    <location>
        <begin position="40"/>
        <end position="47"/>
    </location>
    <ligand>
        <name>ATP</name>
        <dbReference type="ChEBI" id="CHEBI:30616"/>
    </ligand>
</feature>
<evidence type="ECO:0000256" key="15">
    <source>
        <dbReference type="PROSITE-ProRule" id="PRU00560"/>
    </source>
</evidence>
<keyword evidence="4" id="KW-0227">DNA damage</keyword>
<keyword evidence="10" id="KW-0234">DNA repair</keyword>
<keyword evidence="5 15" id="KW-0378">Hydrolase</keyword>
<evidence type="ECO:0000256" key="7">
    <source>
        <dbReference type="ARBA" id="ARBA00022839"/>
    </source>
</evidence>
<dbReference type="RefSeq" id="WP_379152774.1">
    <property type="nucleotide sequence ID" value="NZ_JBHSRJ010000004.1"/>
</dbReference>
<dbReference type="InterPro" id="IPR011604">
    <property type="entry name" value="PDDEXK-like_dom_sf"/>
</dbReference>
<dbReference type="CDD" id="cd17932">
    <property type="entry name" value="DEXQc_UvrD"/>
    <property type="match status" value="1"/>
</dbReference>
<dbReference type="Pfam" id="PF12705">
    <property type="entry name" value="PDDEXK_1"/>
    <property type="match status" value="1"/>
</dbReference>
<organism evidence="18 19">
    <name type="scientific">Nocardioides hankookensis</name>
    <dbReference type="NCBI Taxonomy" id="443157"/>
    <lineage>
        <taxon>Bacteria</taxon>
        <taxon>Bacillati</taxon>
        <taxon>Actinomycetota</taxon>
        <taxon>Actinomycetes</taxon>
        <taxon>Propionibacteriales</taxon>
        <taxon>Nocardioidaceae</taxon>
        <taxon>Nocardioides</taxon>
    </lineage>
</organism>
<keyword evidence="9" id="KW-0238">DNA-binding</keyword>
<dbReference type="PANTHER" id="PTHR11070">
    <property type="entry name" value="UVRD / RECB / PCRA DNA HELICASE FAMILY MEMBER"/>
    <property type="match status" value="1"/>
</dbReference>
<comment type="similarity">
    <text evidence="1">Belongs to the helicase family. UvrD subfamily.</text>
</comment>
<dbReference type="PANTHER" id="PTHR11070:SF55">
    <property type="entry name" value="DNA 3'-5' HELICASE"/>
    <property type="match status" value="1"/>
</dbReference>
<dbReference type="InterPro" id="IPR014016">
    <property type="entry name" value="UvrD-like_ATP-bd"/>
</dbReference>
<evidence type="ECO:0000313" key="19">
    <source>
        <dbReference type="Proteomes" id="UP001596135"/>
    </source>
</evidence>
<evidence type="ECO:0000256" key="12">
    <source>
        <dbReference type="ARBA" id="ARBA00034617"/>
    </source>
</evidence>
<dbReference type="Gene3D" id="3.40.50.300">
    <property type="entry name" value="P-loop containing nucleotide triphosphate hydrolases"/>
    <property type="match status" value="3"/>
</dbReference>
<dbReference type="Gene3D" id="1.10.10.160">
    <property type="match status" value="1"/>
</dbReference>
<dbReference type="EC" id="5.6.2.4" evidence="13"/>
<name>A0ABW1LIT6_9ACTN</name>
<dbReference type="InterPro" id="IPR014017">
    <property type="entry name" value="DNA_helicase_UvrD-like_C"/>
</dbReference>
<evidence type="ECO:0000256" key="9">
    <source>
        <dbReference type="ARBA" id="ARBA00023125"/>
    </source>
</evidence>
<dbReference type="SUPFAM" id="SSF52980">
    <property type="entry name" value="Restriction endonuclease-like"/>
    <property type="match status" value="1"/>
</dbReference>
<evidence type="ECO:0000259" key="16">
    <source>
        <dbReference type="PROSITE" id="PS51198"/>
    </source>
</evidence>
<evidence type="ECO:0000256" key="5">
    <source>
        <dbReference type="ARBA" id="ARBA00022801"/>
    </source>
</evidence>
<keyword evidence="3 15" id="KW-0547">Nucleotide-binding</keyword>
<evidence type="ECO:0000256" key="11">
    <source>
        <dbReference type="ARBA" id="ARBA00023235"/>
    </source>
</evidence>
<evidence type="ECO:0000256" key="10">
    <source>
        <dbReference type="ARBA" id="ARBA00023204"/>
    </source>
</evidence>